<organism evidence="1 2">
    <name type="scientific">Anaeroselena agilis</name>
    <dbReference type="NCBI Taxonomy" id="3063788"/>
    <lineage>
        <taxon>Bacteria</taxon>
        <taxon>Bacillati</taxon>
        <taxon>Bacillota</taxon>
        <taxon>Negativicutes</taxon>
        <taxon>Acetonemataceae</taxon>
        <taxon>Anaeroselena</taxon>
    </lineage>
</organism>
<keyword evidence="2" id="KW-1185">Reference proteome</keyword>
<dbReference type="RefSeq" id="WP_413779692.1">
    <property type="nucleotide sequence ID" value="NZ_JAUOZS010000001.1"/>
</dbReference>
<dbReference type="EMBL" id="JAUOZS010000001">
    <property type="protein sequence ID" value="MDT8901168.1"/>
    <property type="molecule type" value="Genomic_DNA"/>
</dbReference>
<comment type="caution">
    <text evidence="1">The sequence shown here is derived from an EMBL/GenBank/DDBJ whole genome shotgun (WGS) entry which is preliminary data.</text>
</comment>
<dbReference type="InterPro" id="IPR021508">
    <property type="entry name" value="Gp17-like"/>
</dbReference>
<evidence type="ECO:0000313" key="1">
    <source>
        <dbReference type="EMBL" id="MDT8901168.1"/>
    </source>
</evidence>
<dbReference type="Pfam" id="PF11367">
    <property type="entry name" value="Tail_completion_gp17"/>
    <property type="match status" value="1"/>
</dbReference>
<accession>A0ABU3NWG7</accession>
<sequence>MKQIKIDIGAALAAKTATLGKVYPGWPPANATYPCAAFYRVAGQRRKIGGVFADTDELYSVDCFAKTQTETENMELAVDEAMETMPYAVTCEHGPDLYEEEAKVFHKILRYRIKSKGGI</sequence>
<protein>
    <submittedName>
        <fullName evidence="1">Uncharacterized protein</fullName>
    </submittedName>
</protein>
<dbReference type="Proteomes" id="UP001254848">
    <property type="component" value="Unassembled WGS sequence"/>
</dbReference>
<name>A0ABU3NWG7_9FIRM</name>
<proteinExistence type="predicted"/>
<evidence type="ECO:0000313" key="2">
    <source>
        <dbReference type="Proteomes" id="UP001254848"/>
    </source>
</evidence>
<reference evidence="1 2" key="1">
    <citation type="submission" date="2023-07" db="EMBL/GenBank/DDBJ databases">
        <title>The novel representative of Negativicutes class, Anaeroselena agilis gen. nov. sp. nov.</title>
        <authorList>
            <person name="Prokofeva M.I."/>
            <person name="Elcheninov A.G."/>
            <person name="Klyukina A."/>
            <person name="Kublanov I.V."/>
            <person name="Frolov E.N."/>
            <person name="Podosokorskaya O.A."/>
        </authorList>
    </citation>
    <scope>NUCLEOTIDE SEQUENCE [LARGE SCALE GENOMIC DNA]</scope>
    <source>
        <strain evidence="1 2">4137-cl</strain>
    </source>
</reference>
<gene>
    <name evidence="1" type="ORF">Q4T40_07955</name>
</gene>